<dbReference type="InterPro" id="IPR030910">
    <property type="entry name" value="SLAP_dom"/>
</dbReference>
<dbReference type="Proteomes" id="UP000075324">
    <property type="component" value="Unassembled WGS sequence"/>
</dbReference>
<dbReference type="AlphaFoldDB" id="A0A150N2Z7"/>
<accession>A0A150N2Z7</accession>
<dbReference type="PATRIC" id="fig|153151.4.peg.2727"/>
<evidence type="ECO:0000313" key="2">
    <source>
        <dbReference type="Proteomes" id="UP000075324"/>
    </source>
</evidence>
<proteinExistence type="predicted"/>
<gene>
    <name evidence="1" type="ORF">B4110_3265</name>
</gene>
<name>A0A150N2Z7_9BACL</name>
<reference evidence="1 2" key="1">
    <citation type="submission" date="2016-01" db="EMBL/GenBank/DDBJ databases">
        <title>Draft Genome Sequences of Seven Thermophilic Sporeformers Isolated from Foods.</title>
        <authorList>
            <person name="Berendsen E.M."/>
            <person name="Wells-Bennik M.H."/>
            <person name="Krawcyk A.O."/>
            <person name="De Jong A."/>
            <person name="Holsappel S."/>
            <person name="Eijlander R.T."/>
            <person name="Kuipers O.P."/>
        </authorList>
    </citation>
    <scope>NUCLEOTIDE SEQUENCE [LARGE SCALE GENOMIC DNA]</scope>
    <source>
        <strain evidence="1 2">B4110</strain>
    </source>
</reference>
<organism evidence="1 2">
    <name type="scientific">Parageobacillus toebii</name>
    <dbReference type="NCBI Taxonomy" id="153151"/>
    <lineage>
        <taxon>Bacteria</taxon>
        <taxon>Bacillati</taxon>
        <taxon>Bacillota</taxon>
        <taxon>Bacilli</taxon>
        <taxon>Bacillales</taxon>
        <taxon>Anoxybacillaceae</taxon>
        <taxon>Parageobacillus</taxon>
    </lineage>
</organism>
<comment type="caution">
    <text evidence="1">The sequence shown here is derived from an EMBL/GenBank/DDBJ whole genome shotgun (WGS) entry which is preliminary data.</text>
</comment>
<evidence type="ECO:0000313" key="1">
    <source>
        <dbReference type="EMBL" id="KYD31055.1"/>
    </source>
</evidence>
<dbReference type="NCBIfam" id="TIGR04399">
    <property type="entry name" value="acc_Sec_SLAP"/>
    <property type="match status" value="1"/>
</dbReference>
<dbReference type="NCBIfam" id="TIGR04398">
    <property type="entry name" value="SLAP_DUP"/>
    <property type="match status" value="2"/>
</dbReference>
<evidence type="ECO:0008006" key="3">
    <source>
        <dbReference type="Google" id="ProtNLM"/>
    </source>
</evidence>
<protein>
    <recommendedName>
        <fullName evidence="3">Accessory Sec system S-layer assembly protein</fullName>
    </recommendedName>
</protein>
<dbReference type="RefSeq" id="WP_062677824.1">
    <property type="nucleotide sequence ID" value="NZ_JAZHOX010000046.1"/>
</dbReference>
<sequence>MLSFFKRQKQQKDERDSIVEASELLGSSDTDSGSGAEEVKTELSFHPSWNVSVEERYYYQFLNNEQRPLKENQISLSGIDIKQVPQGYVVTAFVRNSLSRPIKFEPTPLVLLGPNNEVLARKVFDLSELGEIPPRSSRPWKFLFEQETIQASEIPLVDWKLAFELPKQKRHSLDLEESWEKSLAAEDKEKLQSLVQSIQPPKPGEVNFMGLQIRQTEQGDLHVTLLIRNGSDKNIHIQQLPLQVHDASGDIVASGAFSLDNFEVKANTSKPWTFIFPKSLVTKENPDFRSWKVSLPSSSSQS</sequence>
<dbReference type="EMBL" id="LQYW01000043">
    <property type="protein sequence ID" value="KYD31055.1"/>
    <property type="molecule type" value="Genomic_DNA"/>
</dbReference>
<dbReference type="InterPro" id="IPR030911">
    <property type="entry name" value="Sec_acc_SLAP"/>
</dbReference>